<keyword evidence="3" id="KW-0813">Transport</keyword>
<name>A0ABT0SKR2_9GAMM</name>
<comment type="caution">
    <text evidence="13">The sequence shown here is derived from an EMBL/GenBank/DDBJ whole genome shotgun (WGS) entry which is preliminary data.</text>
</comment>
<evidence type="ECO:0000259" key="11">
    <source>
        <dbReference type="Pfam" id="PF13953"/>
    </source>
</evidence>
<dbReference type="SUPFAM" id="SSF141729">
    <property type="entry name" value="FimD N-terminal domain-like"/>
    <property type="match status" value="1"/>
</dbReference>
<comment type="subcellular location">
    <subcellularLocation>
        <location evidence="1">Cell outer membrane</location>
        <topology evidence="1">Multi-pass membrane protein</topology>
    </subcellularLocation>
</comment>
<feature type="domain" description="PapC-like C-terminal" evidence="11">
    <location>
        <begin position="815"/>
        <end position="878"/>
    </location>
</feature>
<dbReference type="Gene3D" id="2.60.40.2610">
    <property type="entry name" value="Outer membrane usher protein FimD, plug domain"/>
    <property type="match status" value="1"/>
</dbReference>
<keyword evidence="7 10" id="KW-0732">Signal</keyword>
<dbReference type="PANTHER" id="PTHR30451">
    <property type="entry name" value="OUTER MEMBRANE USHER PROTEIN"/>
    <property type="match status" value="1"/>
</dbReference>
<comment type="similarity">
    <text evidence="2">Belongs to the fimbrial export usher family.</text>
</comment>
<reference evidence="13 14" key="1">
    <citation type="submission" date="2021-08" db="EMBL/GenBank/DDBJ databases">
        <title>Novel members of of the genus Stenotrophomonas from differernt environment.</title>
        <authorList>
            <person name="Deng Y."/>
        </authorList>
    </citation>
    <scope>NUCLEOTIDE SEQUENCE [LARGE SCALE GENOMIC DNA]</scope>
    <source>
        <strain evidence="13 14">CPCC 101365</strain>
    </source>
</reference>
<keyword evidence="14" id="KW-1185">Reference proteome</keyword>
<evidence type="ECO:0000313" key="14">
    <source>
        <dbReference type="Proteomes" id="UP001431235"/>
    </source>
</evidence>
<accession>A0ABT0SKR2</accession>
<evidence type="ECO:0000256" key="3">
    <source>
        <dbReference type="ARBA" id="ARBA00022448"/>
    </source>
</evidence>
<dbReference type="EMBL" id="JAIKTS010000005">
    <property type="protein sequence ID" value="MCL7715565.1"/>
    <property type="molecule type" value="Genomic_DNA"/>
</dbReference>
<protein>
    <submittedName>
        <fullName evidence="13">Fimbrial biogenesis outer membrane usher protein</fullName>
    </submittedName>
</protein>
<evidence type="ECO:0000259" key="12">
    <source>
        <dbReference type="Pfam" id="PF13954"/>
    </source>
</evidence>
<keyword evidence="9" id="KW-0998">Cell outer membrane</keyword>
<dbReference type="Gene3D" id="3.10.20.410">
    <property type="match status" value="1"/>
</dbReference>
<keyword evidence="6" id="KW-0812">Transmembrane</keyword>
<dbReference type="Pfam" id="PF13954">
    <property type="entry name" value="PapC_N"/>
    <property type="match status" value="1"/>
</dbReference>
<dbReference type="Gene3D" id="2.60.40.3110">
    <property type="match status" value="1"/>
</dbReference>
<evidence type="ECO:0000256" key="6">
    <source>
        <dbReference type="ARBA" id="ARBA00022692"/>
    </source>
</evidence>
<feature type="chain" id="PRO_5046427896" evidence="10">
    <location>
        <begin position="45"/>
        <end position="905"/>
    </location>
</feature>
<sequence>MYQPIRTANAKTRHGPRDAQRLLRALCACLLPCAGLGWSLPALAAEQPDSVLGQAVRRAVAERVDAAVAAEVESLFADSLRDPRRVAAVSGDAAGGFNMAFLHGVDSAMDLQALLGASGVVEGTQRVDVYVNQARVGRYDIAFSQEPRSGEAEACFSATLLAQLGVDAARLPALPDPEAACLRLADVVPQASVRYDTTQLRLEIGVPQLYLAPARRGQVDPSLWDRGVNAAFLDYSLNGRQDQVRGLGTTRDLNVGLRMGLNLGAWRLRNDSYLTTGNRRDTEFSSQNTYLQRELVPLRSQLVLGQTYTYSPLFDSVRFLGVRLASDEGMRPDDEQGYAPVVRGTAETNATLEIRQNGYLIHSSSVAPGPFEIRDLAPSGANGDLEITVIEADGSRRVSRQAFSAPPLMVRQGRIKYDAAAGQVRLHDHQRNAPAFANASLLYGVGANTTLAAGLQAADDFQAYSLGVGLNTRLGALSLNGLHSSSRVDGRRIGGERVELRYAGFLERTGTRVSLNWLRDLDPGYRTLGGHALERERGIAFPLAEQATRQRLDAYLTQSIGEASLYLSGSLGRNWDGSASRSVSLGHSNRIGRGTYTASYTHSRNLFSYGGAATTRDNALMLSVSLPLGRQPRAPQAYASAGRQGGGNSVQAGVTGTLPLADQEISYAASAGRDALGQNSGSLSLGAVTPVARVSAAYSHGGRTDSLSVSASGSVVAHAGGVNLGQSLSETFMLARVEPSVAGVGVSSFTGVRTGRNGYAVIPSATPYRSNWVGLDTAGADRDVDVDTAMQQQVPTRGAVVLARFKADAGRRVQFELQQPDGAPMPFGASVEGADGEHLGITDPRGRLLVMLPVAQVQGRLRVQWDGYSCSATYAVPERGVAENYQRLPLRCDAGGAAGAAPGQP</sequence>
<dbReference type="Proteomes" id="UP001431235">
    <property type="component" value="Unassembled WGS sequence"/>
</dbReference>
<dbReference type="Pfam" id="PF00577">
    <property type="entry name" value="Usher"/>
    <property type="match status" value="1"/>
</dbReference>
<feature type="signal peptide" evidence="10">
    <location>
        <begin position="1"/>
        <end position="44"/>
    </location>
</feature>
<gene>
    <name evidence="13" type="ORF">K5L01_13040</name>
</gene>
<dbReference type="InterPro" id="IPR025885">
    <property type="entry name" value="PapC_N"/>
</dbReference>
<dbReference type="RefSeq" id="WP_250065026.1">
    <property type="nucleotide sequence ID" value="NZ_JAIKTS010000005.1"/>
</dbReference>
<dbReference type="Gene3D" id="2.60.40.2070">
    <property type="match status" value="1"/>
</dbReference>
<evidence type="ECO:0000256" key="5">
    <source>
        <dbReference type="ARBA" id="ARBA00022558"/>
    </source>
</evidence>
<feature type="domain" description="PapC N-terminal" evidence="12">
    <location>
        <begin position="97"/>
        <end position="239"/>
    </location>
</feature>
<evidence type="ECO:0000313" key="13">
    <source>
        <dbReference type="EMBL" id="MCL7715565.1"/>
    </source>
</evidence>
<keyword evidence="5" id="KW-1029">Fimbrium biogenesis</keyword>
<evidence type="ECO:0000256" key="4">
    <source>
        <dbReference type="ARBA" id="ARBA00022452"/>
    </source>
</evidence>
<evidence type="ECO:0000256" key="2">
    <source>
        <dbReference type="ARBA" id="ARBA00008064"/>
    </source>
</evidence>
<dbReference type="InterPro" id="IPR043142">
    <property type="entry name" value="PapC-like_C_sf"/>
</dbReference>
<dbReference type="InterPro" id="IPR000015">
    <property type="entry name" value="Fimb_usher"/>
</dbReference>
<keyword evidence="8" id="KW-0472">Membrane</keyword>
<organism evidence="13 14">
    <name type="scientific">Stenotrophomonas mori</name>
    <dbReference type="NCBI Taxonomy" id="2871096"/>
    <lineage>
        <taxon>Bacteria</taxon>
        <taxon>Pseudomonadati</taxon>
        <taxon>Pseudomonadota</taxon>
        <taxon>Gammaproteobacteria</taxon>
        <taxon>Lysobacterales</taxon>
        <taxon>Lysobacteraceae</taxon>
        <taxon>Stenotrophomonas</taxon>
    </lineage>
</organism>
<evidence type="ECO:0000256" key="7">
    <source>
        <dbReference type="ARBA" id="ARBA00022729"/>
    </source>
</evidence>
<dbReference type="InterPro" id="IPR042186">
    <property type="entry name" value="FimD_plug_dom"/>
</dbReference>
<proteinExistence type="inferred from homology"/>
<dbReference type="Pfam" id="PF13953">
    <property type="entry name" value="PapC_C"/>
    <property type="match status" value="1"/>
</dbReference>
<evidence type="ECO:0000256" key="10">
    <source>
        <dbReference type="SAM" id="SignalP"/>
    </source>
</evidence>
<dbReference type="InterPro" id="IPR025949">
    <property type="entry name" value="PapC-like_C"/>
</dbReference>
<evidence type="ECO:0000256" key="8">
    <source>
        <dbReference type="ARBA" id="ARBA00023136"/>
    </source>
</evidence>
<keyword evidence="4" id="KW-1134">Transmembrane beta strand</keyword>
<evidence type="ECO:0000256" key="1">
    <source>
        <dbReference type="ARBA" id="ARBA00004571"/>
    </source>
</evidence>
<dbReference type="PANTHER" id="PTHR30451:SF21">
    <property type="entry name" value="FIMBRIAL USHER DOMAIN-CONTAINING PROTEIN YDET-RELATED"/>
    <property type="match status" value="1"/>
</dbReference>
<dbReference type="InterPro" id="IPR037224">
    <property type="entry name" value="PapC_N_sf"/>
</dbReference>
<evidence type="ECO:0000256" key="9">
    <source>
        <dbReference type="ARBA" id="ARBA00023237"/>
    </source>
</evidence>